<dbReference type="AlphaFoldDB" id="A0A5C3L8P9"/>
<dbReference type="EMBL" id="ML210151">
    <property type="protein sequence ID" value="TFK29140.1"/>
    <property type="molecule type" value="Genomic_DNA"/>
</dbReference>
<name>A0A5C3L8P9_COPMA</name>
<feature type="transmembrane region" description="Helical" evidence="2">
    <location>
        <begin position="360"/>
        <end position="383"/>
    </location>
</feature>
<protein>
    <submittedName>
        <fullName evidence="3">Uncharacterized protein</fullName>
    </submittedName>
</protein>
<feature type="region of interest" description="Disordered" evidence="1">
    <location>
        <begin position="246"/>
        <end position="270"/>
    </location>
</feature>
<dbReference type="CDD" id="cd12087">
    <property type="entry name" value="TM_EGFR-like"/>
    <property type="match status" value="1"/>
</dbReference>
<proteinExistence type="predicted"/>
<keyword evidence="2" id="KW-0472">Membrane</keyword>
<sequence>MSVTVNKEAFLIYDNTSPTFTYRDDIDGGLEWGSRILDAHTSHTFNNTVSFPLYGRDGGAGGSHPSSVMFAFQGTSVALYGRKGVFDSSSGISWRLDGNTTSTRIPEVQESIDFGEWFSSPHLNDGFHRLDLDFTGRPNISIDFAVVGGGFAEEYNNPWITIIVDDHTPSEIYYFGRWNQDTAFGGEGSVRDNEFQHRLSFRNGSHRTSSIGSGFRFRFLGSSLKLFGSSNRANSGSFNVTYTIDNQEPRTTHYSTSTDSPPSPSSSSIEQPNLLLADFSSLSAGEHTLTANLTSSENEQEFIFDYLVYKPSFANLASKPTYDVASLDPSTDVTRAEATNTPDAPMSDNRGTDRRISSGAIAGTVIGALSALGLLACVAFWICRRRKLNKARSHSNLERPNSQIDPFDILSDYLPPGRGNQSDTLKVNGINTIRVYSPEKRRTLWDSLRLQINGINAIRTYSTKPGYPDHPLPPAVPAENDIVQANGVNTIRVFSTEQPERTTTLWDSVRLKINGINAIRTYSSKPGCPDPLPPTAPAENDTVQANGVNTIRVFSTEQPERTTTVENDTVQANGVNTIRVFSTEQPERSTTVESDTIQANGVNTIRVFSTEQPDRTTLWDSVILKIKGINAIRTYSSKPPGCPDALPTTVPATENDTLQANGVNTIRVYSAEQKRTPWNSLRLKINGINAIRTYSAGMPGCPLSPTMSSPLPIYSPSN</sequence>
<keyword evidence="2" id="KW-0812">Transmembrane</keyword>
<evidence type="ECO:0000313" key="3">
    <source>
        <dbReference type="EMBL" id="TFK29140.1"/>
    </source>
</evidence>
<dbReference type="STRING" id="230819.A0A5C3L8P9"/>
<keyword evidence="2" id="KW-1133">Transmembrane helix</keyword>
<feature type="compositionally biased region" description="Low complexity" evidence="1">
    <location>
        <begin position="255"/>
        <end position="268"/>
    </location>
</feature>
<feature type="compositionally biased region" description="Polar residues" evidence="1">
    <location>
        <begin position="331"/>
        <end position="342"/>
    </location>
</feature>
<feature type="region of interest" description="Disordered" evidence="1">
    <location>
        <begin position="331"/>
        <end position="353"/>
    </location>
</feature>
<accession>A0A5C3L8P9</accession>
<reference evidence="3 4" key="1">
    <citation type="journal article" date="2019" name="Nat. Ecol. Evol.">
        <title>Megaphylogeny resolves global patterns of mushroom evolution.</title>
        <authorList>
            <person name="Varga T."/>
            <person name="Krizsan K."/>
            <person name="Foldi C."/>
            <person name="Dima B."/>
            <person name="Sanchez-Garcia M."/>
            <person name="Sanchez-Ramirez S."/>
            <person name="Szollosi G.J."/>
            <person name="Szarkandi J.G."/>
            <person name="Papp V."/>
            <person name="Albert L."/>
            <person name="Andreopoulos W."/>
            <person name="Angelini C."/>
            <person name="Antonin V."/>
            <person name="Barry K.W."/>
            <person name="Bougher N.L."/>
            <person name="Buchanan P."/>
            <person name="Buyck B."/>
            <person name="Bense V."/>
            <person name="Catcheside P."/>
            <person name="Chovatia M."/>
            <person name="Cooper J."/>
            <person name="Damon W."/>
            <person name="Desjardin D."/>
            <person name="Finy P."/>
            <person name="Geml J."/>
            <person name="Haridas S."/>
            <person name="Hughes K."/>
            <person name="Justo A."/>
            <person name="Karasinski D."/>
            <person name="Kautmanova I."/>
            <person name="Kiss B."/>
            <person name="Kocsube S."/>
            <person name="Kotiranta H."/>
            <person name="LaButti K.M."/>
            <person name="Lechner B.E."/>
            <person name="Liimatainen K."/>
            <person name="Lipzen A."/>
            <person name="Lukacs Z."/>
            <person name="Mihaltcheva S."/>
            <person name="Morgado L.N."/>
            <person name="Niskanen T."/>
            <person name="Noordeloos M.E."/>
            <person name="Ohm R.A."/>
            <person name="Ortiz-Santana B."/>
            <person name="Ovrebo C."/>
            <person name="Racz N."/>
            <person name="Riley R."/>
            <person name="Savchenko A."/>
            <person name="Shiryaev A."/>
            <person name="Soop K."/>
            <person name="Spirin V."/>
            <person name="Szebenyi C."/>
            <person name="Tomsovsky M."/>
            <person name="Tulloss R.E."/>
            <person name="Uehling J."/>
            <person name="Grigoriev I.V."/>
            <person name="Vagvolgyi C."/>
            <person name="Papp T."/>
            <person name="Martin F.M."/>
            <person name="Miettinen O."/>
            <person name="Hibbett D.S."/>
            <person name="Nagy L.G."/>
        </authorList>
    </citation>
    <scope>NUCLEOTIDE SEQUENCE [LARGE SCALE GENOMIC DNA]</scope>
    <source>
        <strain evidence="3 4">CBS 121175</strain>
    </source>
</reference>
<organism evidence="3 4">
    <name type="scientific">Coprinopsis marcescibilis</name>
    <name type="common">Agaric fungus</name>
    <name type="synonym">Psathyrella marcescibilis</name>
    <dbReference type="NCBI Taxonomy" id="230819"/>
    <lineage>
        <taxon>Eukaryota</taxon>
        <taxon>Fungi</taxon>
        <taxon>Dikarya</taxon>
        <taxon>Basidiomycota</taxon>
        <taxon>Agaricomycotina</taxon>
        <taxon>Agaricomycetes</taxon>
        <taxon>Agaricomycetidae</taxon>
        <taxon>Agaricales</taxon>
        <taxon>Agaricineae</taxon>
        <taxon>Psathyrellaceae</taxon>
        <taxon>Coprinopsis</taxon>
    </lineage>
</organism>
<evidence type="ECO:0000256" key="1">
    <source>
        <dbReference type="SAM" id="MobiDB-lite"/>
    </source>
</evidence>
<evidence type="ECO:0000313" key="4">
    <source>
        <dbReference type="Proteomes" id="UP000307440"/>
    </source>
</evidence>
<gene>
    <name evidence="3" type="ORF">FA15DRAFT_691352</name>
</gene>
<dbReference type="Gene3D" id="2.60.120.260">
    <property type="entry name" value="Galactose-binding domain-like"/>
    <property type="match status" value="2"/>
</dbReference>
<dbReference type="Proteomes" id="UP000307440">
    <property type="component" value="Unassembled WGS sequence"/>
</dbReference>
<evidence type="ECO:0000256" key="2">
    <source>
        <dbReference type="SAM" id="Phobius"/>
    </source>
</evidence>
<dbReference type="OrthoDB" id="2756615at2759"/>
<keyword evidence="4" id="KW-1185">Reference proteome</keyword>